<name>A0AAV0GJN4_9ASTE</name>
<evidence type="ECO:0000256" key="1">
    <source>
        <dbReference type="SAM" id="Phobius"/>
    </source>
</evidence>
<proteinExistence type="predicted"/>
<keyword evidence="3" id="KW-1185">Reference proteome</keyword>
<evidence type="ECO:0000313" key="3">
    <source>
        <dbReference type="Proteomes" id="UP001152523"/>
    </source>
</evidence>
<dbReference type="AlphaFoldDB" id="A0AAV0GJN4"/>
<protein>
    <submittedName>
        <fullName evidence="2">Uncharacterized protein</fullName>
    </submittedName>
</protein>
<evidence type="ECO:0000313" key="2">
    <source>
        <dbReference type="EMBL" id="CAH9148082.1"/>
    </source>
</evidence>
<comment type="caution">
    <text evidence="2">The sequence shown here is derived from an EMBL/GenBank/DDBJ whole genome shotgun (WGS) entry which is preliminary data.</text>
</comment>
<keyword evidence="1" id="KW-1133">Transmembrane helix</keyword>
<accession>A0AAV0GJN4</accession>
<reference evidence="2" key="1">
    <citation type="submission" date="2022-07" db="EMBL/GenBank/DDBJ databases">
        <authorList>
            <person name="Macas J."/>
            <person name="Novak P."/>
            <person name="Neumann P."/>
        </authorList>
    </citation>
    <scope>NUCLEOTIDE SEQUENCE</scope>
</reference>
<keyword evidence="1" id="KW-0472">Membrane</keyword>
<dbReference type="Proteomes" id="UP001152523">
    <property type="component" value="Unassembled WGS sequence"/>
</dbReference>
<organism evidence="2 3">
    <name type="scientific">Cuscuta epithymum</name>
    <dbReference type="NCBI Taxonomy" id="186058"/>
    <lineage>
        <taxon>Eukaryota</taxon>
        <taxon>Viridiplantae</taxon>
        <taxon>Streptophyta</taxon>
        <taxon>Embryophyta</taxon>
        <taxon>Tracheophyta</taxon>
        <taxon>Spermatophyta</taxon>
        <taxon>Magnoliopsida</taxon>
        <taxon>eudicotyledons</taxon>
        <taxon>Gunneridae</taxon>
        <taxon>Pentapetalae</taxon>
        <taxon>asterids</taxon>
        <taxon>lamiids</taxon>
        <taxon>Solanales</taxon>
        <taxon>Convolvulaceae</taxon>
        <taxon>Cuscuteae</taxon>
        <taxon>Cuscuta</taxon>
        <taxon>Cuscuta subgen. Cuscuta</taxon>
    </lineage>
</organism>
<keyword evidence="1" id="KW-0812">Transmembrane</keyword>
<feature type="transmembrane region" description="Helical" evidence="1">
    <location>
        <begin position="36"/>
        <end position="54"/>
    </location>
</feature>
<dbReference type="EMBL" id="CAMAPF010001150">
    <property type="protein sequence ID" value="CAH9148082.1"/>
    <property type="molecule type" value="Genomic_DNA"/>
</dbReference>
<gene>
    <name evidence="2" type="ORF">CEPIT_LOCUS44226</name>
</gene>
<sequence length="163" mass="18377">MGSLMGGGLMEVSGLISGLHCFTTGTDNGKHCLAEFGDLVVIMAVVVVVVMVVVEPMEMDLKTLLTMMTKVDERESLYSTPSWRCYKYHKQNYSSSLMVIDHVNKNKRHNTSILIRHLGSSGTSKILIDAGMFYHSCLRWFRLYGFLYTSIEDQMMRIGFGSM</sequence>